<feature type="transmembrane region" description="Helical" evidence="2">
    <location>
        <begin position="131"/>
        <end position="149"/>
    </location>
</feature>
<proteinExistence type="predicted"/>
<dbReference type="EMBL" id="JADWDJ010000005">
    <property type="protein sequence ID" value="KAG5280914.1"/>
    <property type="molecule type" value="Genomic_DNA"/>
</dbReference>
<dbReference type="Proteomes" id="UP000823561">
    <property type="component" value="Chromosome 5"/>
</dbReference>
<keyword evidence="4" id="KW-1185">Reference proteome</keyword>
<feature type="coiled-coil region" evidence="1">
    <location>
        <begin position="253"/>
        <end position="294"/>
    </location>
</feature>
<evidence type="ECO:0000313" key="3">
    <source>
        <dbReference type="EMBL" id="KAG5280914.1"/>
    </source>
</evidence>
<gene>
    <name evidence="3" type="ORF">AALO_G00065400</name>
</gene>
<evidence type="ECO:0000256" key="1">
    <source>
        <dbReference type="SAM" id="Coils"/>
    </source>
</evidence>
<reference evidence="3" key="1">
    <citation type="submission" date="2020-10" db="EMBL/GenBank/DDBJ databases">
        <title>Chromosome-scale genome assembly of the Allis shad, Alosa alosa.</title>
        <authorList>
            <person name="Margot Z."/>
            <person name="Christophe K."/>
            <person name="Cabau C."/>
            <person name="Louis A."/>
            <person name="Berthelot C."/>
            <person name="Parey E."/>
            <person name="Roest Crollius H."/>
            <person name="Montfort J."/>
            <person name="Robinson-Rechavi M."/>
            <person name="Bucao C."/>
            <person name="Bouchez O."/>
            <person name="Gislard M."/>
            <person name="Lluch J."/>
            <person name="Milhes M."/>
            <person name="Lampietro C."/>
            <person name="Lopez Roques C."/>
            <person name="Donnadieu C."/>
            <person name="Braasch I."/>
            <person name="Desvignes T."/>
            <person name="Postlethwait J."/>
            <person name="Bobe J."/>
            <person name="Guiguen Y."/>
        </authorList>
    </citation>
    <scope>NUCLEOTIDE SEQUENCE</scope>
    <source>
        <strain evidence="3">M-15738</strain>
        <tissue evidence="3">Blood</tissue>
    </source>
</reference>
<accession>A0AAV6H2R1</accession>
<keyword evidence="2" id="KW-1133">Transmembrane helix</keyword>
<feature type="transmembrane region" description="Helical" evidence="2">
    <location>
        <begin position="313"/>
        <end position="333"/>
    </location>
</feature>
<evidence type="ECO:0000313" key="4">
    <source>
        <dbReference type="Proteomes" id="UP000823561"/>
    </source>
</evidence>
<keyword evidence="2" id="KW-0472">Membrane</keyword>
<name>A0AAV6H2R1_9TELE</name>
<keyword evidence="2" id="KW-0812">Transmembrane</keyword>
<dbReference type="PANTHER" id="PTHR34488:SF1">
    <property type="entry name" value="SI:CH211-245H14.1-RELATED"/>
    <property type="match status" value="1"/>
</dbReference>
<protein>
    <submittedName>
        <fullName evidence="3">Uncharacterized protein</fullName>
    </submittedName>
</protein>
<keyword evidence="1" id="KW-0175">Coiled coil</keyword>
<evidence type="ECO:0000256" key="2">
    <source>
        <dbReference type="SAM" id="Phobius"/>
    </source>
</evidence>
<sequence>MASVFTITTGKTLNTHESFKSHLPWCSFKNVSNITDCDVILAFCPVTSRVGINIVAALQDIPEGKPLALVVLHHTFDSNYALPDTKRFMKRPGSITVDCLFTDDGLMRCPCNDDAVRAVAKFLRQHQKSSLRGKLALGLVALMLFYGAVSTFTDFTLTTNTSHDKNRSSISDITKRTNVSQRFKPFMLFYVKYKAKKKCFLGVWGTRQLAAEIIHAKKEVELNMQYNYKELEGKVTQIQNSHKEEVKTYKKLDREKSDRINSLEEEVKTYKELDREKNNRINSLEKEVKTYKELDRGKNDRINSLEEEVKACFGFGILSLMFIIPVVCLCFACSK</sequence>
<dbReference type="PANTHER" id="PTHR34488">
    <property type="entry name" value="SI:CH211-245H14.1-RELATED"/>
    <property type="match status" value="1"/>
</dbReference>
<comment type="caution">
    <text evidence="3">The sequence shown here is derived from an EMBL/GenBank/DDBJ whole genome shotgun (WGS) entry which is preliminary data.</text>
</comment>
<organism evidence="3 4">
    <name type="scientific">Alosa alosa</name>
    <name type="common">allis shad</name>
    <dbReference type="NCBI Taxonomy" id="278164"/>
    <lineage>
        <taxon>Eukaryota</taxon>
        <taxon>Metazoa</taxon>
        <taxon>Chordata</taxon>
        <taxon>Craniata</taxon>
        <taxon>Vertebrata</taxon>
        <taxon>Euteleostomi</taxon>
        <taxon>Actinopterygii</taxon>
        <taxon>Neopterygii</taxon>
        <taxon>Teleostei</taxon>
        <taxon>Clupei</taxon>
        <taxon>Clupeiformes</taxon>
        <taxon>Clupeoidei</taxon>
        <taxon>Clupeidae</taxon>
        <taxon>Alosa</taxon>
    </lineage>
</organism>
<dbReference type="AlphaFoldDB" id="A0AAV6H2R1"/>